<dbReference type="NCBIfam" id="TIGR04256">
    <property type="entry name" value="GxxExxY"/>
    <property type="match status" value="1"/>
</dbReference>
<sequence>MASAELKPQIAQIRADYDRDSDPETYAVIGAAMEVHRTLGPGFLEAVYQEALEAEFLERGIPYLREHVLPINYKGKRLRTSYQADFICAESIIVELKAVKALDSVHEAQVINYLKATGIEKALLLNFATRSLQYKRSINQTKSA</sequence>
<accession>A0A0K0XYW5</accession>
<proteinExistence type="predicted"/>
<reference evidence="1 2" key="1">
    <citation type="submission" date="2015-07" db="EMBL/GenBank/DDBJ databases">
        <authorList>
            <person name="Noorani M."/>
        </authorList>
    </citation>
    <scope>NUCLEOTIDE SEQUENCE [LARGE SCALE GENOMIC DNA]</scope>
    <source>
        <strain evidence="1 2">KCTC 42284</strain>
    </source>
</reference>
<dbReference type="PATRIC" id="fig|1579979.3.peg.2511"/>
<keyword evidence="2" id="KW-1185">Reference proteome</keyword>
<evidence type="ECO:0000313" key="1">
    <source>
        <dbReference type="EMBL" id="AKS42816.1"/>
    </source>
</evidence>
<organism evidence="1 2">
    <name type="scientific">Wenzhouxiangella marina</name>
    <dbReference type="NCBI Taxonomy" id="1579979"/>
    <lineage>
        <taxon>Bacteria</taxon>
        <taxon>Pseudomonadati</taxon>
        <taxon>Pseudomonadota</taxon>
        <taxon>Gammaproteobacteria</taxon>
        <taxon>Chromatiales</taxon>
        <taxon>Wenzhouxiangellaceae</taxon>
        <taxon>Wenzhouxiangella</taxon>
    </lineage>
</organism>
<gene>
    <name evidence="1" type="ORF">WM2015_2455</name>
</gene>
<dbReference type="OrthoDB" id="9806869at2"/>
<dbReference type="Pfam" id="PF13366">
    <property type="entry name" value="PDDEXK_3"/>
    <property type="match status" value="1"/>
</dbReference>
<name>A0A0K0XYW5_9GAMM</name>
<protein>
    <submittedName>
        <fullName evidence="1">NADH:ubiquinone oxidoreductase subunit 5</fullName>
    </submittedName>
</protein>
<dbReference type="STRING" id="1579979.WM2015_2455"/>
<dbReference type="EMBL" id="CP012154">
    <property type="protein sequence ID" value="AKS42816.1"/>
    <property type="molecule type" value="Genomic_DNA"/>
</dbReference>
<dbReference type="RefSeq" id="WP_082169711.1">
    <property type="nucleotide sequence ID" value="NZ_CP012154.1"/>
</dbReference>
<dbReference type="AlphaFoldDB" id="A0A0K0XYW5"/>
<dbReference type="KEGG" id="wma:WM2015_2455"/>
<keyword evidence="1" id="KW-0830">Ubiquinone</keyword>
<dbReference type="InterPro" id="IPR026350">
    <property type="entry name" value="GxxExxY"/>
</dbReference>
<dbReference type="Proteomes" id="UP000066624">
    <property type="component" value="Chromosome"/>
</dbReference>
<evidence type="ECO:0000313" key="2">
    <source>
        <dbReference type="Proteomes" id="UP000066624"/>
    </source>
</evidence>